<evidence type="ECO:0000259" key="1">
    <source>
        <dbReference type="PROSITE" id="PS51192"/>
    </source>
</evidence>
<dbReference type="InterPro" id="IPR001279">
    <property type="entry name" value="Metallo-B-lactamas"/>
</dbReference>
<dbReference type="InterPro" id="IPR052159">
    <property type="entry name" value="Competence_DNA_uptake"/>
</dbReference>
<evidence type="ECO:0000313" key="3">
    <source>
        <dbReference type="Proteomes" id="UP000637074"/>
    </source>
</evidence>
<dbReference type="PANTHER" id="PTHR30619">
    <property type="entry name" value="DNA INTERNALIZATION/COMPETENCE PROTEIN COMEC/REC2"/>
    <property type="match status" value="1"/>
</dbReference>
<dbReference type="SUPFAM" id="SSF52540">
    <property type="entry name" value="P-loop containing nucleoside triphosphate hydrolases"/>
    <property type="match status" value="2"/>
</dbReference>
<dbReference type="Gene3D" id="3.60.15.10">
    <property type="entry name" value="Ribonuclease Z/Hydroxyacylglutathione hydrolase-like"/>
    <property type="match status" value="1"/>
</dbReference>
<dbReference type="Proteomes" id="UP000637074">
    <property type="component" value="Unassembled WGS sequence"/>
</dbReference>
<dbReference type="InterPro" id="IPR027417">
    <property type="entry name" value="P-loop_NTPase"/>
</dbReference>
<proteinExistence type="predicted"/>
<sequence>MMATGLGKTYLAGFFSKNFQKVLFIAHREEILYQAKESFKKIMPERRFGIYNGKIKEINVDAIFASIYTLSMKTHLEQFRPDEFDLIIIDEFHHAAADMYQRVLNYFKPNFLLGITATPDPNDNKDVYAICDGNVAFWLDFLDAIERKWLAPFKYYGVYDDTDNSQITWLGNRYDEEELLQVQMKEELAQKILHSWEERKQTRTISFCSSIRQANYLSRFFNLKGYRTVSLHSQQVDISRSQAIAQSKSDLNNWSAVLRLVYGKKSFLFTGDAEVRSEKDMINSKQALKADVLKLGHHGAKTSTSAAFLKAVKPTYAVVSVGKGNRYGHPTSTVLNRLKAQKIKTYRTDQSGHIIFTTNGSKISVKTVK</sequence>
<accession>A0ABQ3N4B4</accession>
<keyword evidence="3" id="KW-1185">Reference proteome</keyword>
<dbReference type="Pfam" id="PF04851">
    <property type="entry name" value="ResIII"/>
    <property type="match status" value="1"/>
</dbReference>
<dbReference type="PANTHER" id="PTHR30619:SF7">
    <property type="entry name" value="BETA-LACTAMASE DOMAIN PROTEIN"/>
    <property type="match status" value="1"/>
</dbReference>
<dbReference type="InterPro" id="IPR006935">
    <property type="entry name" value="Helicase/UvrB_N"/>
</dbReference>
<dbReference type="Gene3D" id="3.40.50.300">
    <property type="entry name" value="P-loop containing nucleotide triphosphate hydrolases"/>
    <property type="match status" value="1"/>
</dbReference>
<dbReference type="CDD" id="cd18032">
    <property type="entry name" value="DEXHc_RE_I_III_res"/>
    <property type="match status" value="1"/>
</dbReference>
<name>A0ABQ3N4B4_9BACI</name>
<dbReference type="InterPro" id="IPR036866">
    <property type="entry name" value="RibonucZ/Hydroxyglut_hydro"/>
</dbReference>
<dbReference type="Pfam" id="PF00753">
    <property type="entry name" value="Lactamase_B"/>
    <property type="match status" value="1"/>
</dbReference>
<organism evidence="2 3">
    <name type="scientific">Neobacillus kokaensis</name>
    <dbReference type="NCBI Taxonomy" id="2759023"/>
    <lineage>
        <taxon>Bacteria</taxon>
        <taxon>Bacillati</taxon>
        <taxon>Bacillota</taxon>
        <taxon>Bacilli</taxon>
        <taxon>Bacillales</taxon>
        <taxon>Bacillaceae</taxon>
        <taxon>Neobacillus</taxon>
    </lineage>
</organism>
<dbReference type="SUPFAM" id="SSF56281">
    <property type="entry name" value="Metallo-hydrolase/oxidoreductase"/>
    <property type="match status" value="1"/>
</dbReference>
<protein>
    <recommendedName>
        <fullName evidence="1">Helicase ATP-binding domain-containing protein</fullName>
    </recommendedName>
</protein>
<comment type="caution">
    <text evidence="2">The sequence shown here is derived from an EMBL/GenBank/DDBJ whole genome shotgun (WGS) entry which is preliminary data.</text>
</comment>
<gene>
    <name evidence="2" type="ORF">AM1BK_33070</name>
</gene>
<feature type="domain" description="Helicase ATP-binding" evidence="1">
    <location>
        <begin position="1"/>
        <end position="137"/>
    </location>
</feature>
<reference evidence="2 3" key="1">
    <citation type="journal article" date="2022" name="Int. J. Syst. Evol. Microbiol.">
        <title>Neobacillus kokaensis sp. nov., isolated from soil.</title>
        <authorList>
            <person name="Yuki K."/>
            <person name="Matsubara H."/>
            <person name="Yamaguchi S."/>
        </authorList>
    </citation>
    <scope>NUCLEOTIDE SEQUENCE [LARGE SCALE GENOMIC DNA]</scope>
    <source>
        <strain evidence="2 3">LOB 377</strain>
    </source>
</reference>
<evidence type="ECO:0000313" key="2">
    <source>
        <dbReference type="EMBL" id="GHH99764.1"/>
    </source>
</evidence>
<dbReference type="InterPro" id="IPR014001">
    <property type="entry name" value="Helicase_ATP-bd"/>
</dbReference>
<dbReference type="PROSITE" id="PS51192">
    <property type="entry name" value="HELICASE_ATP_BIND_1"/>
    <property type="match status" value="1"/>
</dbReference>
<dbReference type="EMBL" id="BNDS01000015">
    <property type="protein sequence ID" value="GHH99764.1"/>
    <property type="molecule type" value="Genomic_DNA"/>
</dbReference>